<evidence type="ECO:0000313" key="3">
    <source>
        <dbReference type="EMBL" id="RHY29930.1"/>
    </source>
</evidence>
<dbReference type="Proteomes" id="UP000285060">
    <property type="component" value="Unassembled WGS sequence"/>
</dbReference>
<dbReference type="PANTHER" id="PTHR40515">
    <property type="entry name" value="CILIA- AND FLAGELLA-ASSOCIATED PROTEIN 157"/>
    <property type="match status" value="1"/>
</dbReference>
<accession>A0A3R6Y978</accession>
<sequence>MKQSKPTPLFSTSNRAAMATAQVGDAPVYASAPSATGPSHGVGGGDVFNKDTFLTALRDASGDGGPAIVAAAYEPKGMASVREKYTQLHGVVGSLSEKITAVLVRQEKDFLAAYRAHMYNVQKELHDTKEKILRNETLENKSEKIKLLEEERDWYRKEALRLDTFTTNMKKDLKHLKEKLECIEEDRDWLEKQLKASKKQNKLLRAELEIRLANLTSQAEDAMATRPPSPAVDDMEHNSSAGLQLPLAAVEREEQFRKQIRQLKRELHASKRDVNRLRETTSKQQSNELEEFFVQSIDAVKKDIVRRRSHSRDSKTRPIPALKAEPVPGMPLVRVGTTSEVGGWVDCGPEMKEFTAADRVRVIERLLSHDEVLSILYDNLFPSHEKKPPDGTKASLPAAAFNDTLAVAATPAPPIKHAGAASSRRHDPTLFRTTFKSPLQLDLKIESASKNVAGLGPYAPPSSHDFRPVDGENVDKDDFRAKFTLPSNQDLRRQIAQDQDFRLQLPHTSTKTGNLNLRLQVTLDQAGLFHGGQSIRDHRFRRDDDDPPVHNHRTYTALTPPCVQVDAPRFELEFKPTGKGYGCVDMGSKRRPDSIT</sequence>
<name>A0A3R6Y978_9STRA</name>
<gene>
    <name evidence="3" type="ORF">DYB32_005996</name>
</gene>
<comment type="caution">
    <text evidence="3">The sequence shown here is derived from an EMBL/GenBank/DDBJ whole genome shotgun (WGS) entry which is preliminary data.</text>
</comment>
<feature type="coiled-coil region" evidence="1">
    <location>
        <begin position="138"/>
        <end position="225"/>
    </location>
</feature>
<feature type="coiled-coil region" evidence="1">
    <location>
        <begin position="253"/>
        <end position="280"/>
    </location>
</feature>
<evidence type="ECO:0000313" key="4">
    <source>
        <dbReference type="Proteomes" id="UP000285060"/>
    </source>
</evidence>
<evidence type="ECO:0000256" key="2">
    <source>
        <dbReference type="SAM" id="MobiDB-lite"/>
    </source>
</evidence>
<dbReference type="VEuPathDB" id="FungiDB:H310_02116"/>
<organism evidence="3 4">
    <name type="scientific">Aphanomyces invadans</name>
    <dbReference type="NCBI Taxonomy" id="157072"/>
    <lineage>
        <taxon>Eukaryota</taxon>
        <taxon>Sar</taxon>
        <taxon>Stramenopiles</taxon>
        <taxon>Oomycota</taxon>
        <taxon>Saprolegniomycetes</taxon>
        <taxon>Saprolegniales</taxon>
        <taxon>Verrucalvaceae</taxon>
        <taxon>Aphanomyces</taxon>
    </lineage>
</organism>
<reference evidence="3 4" key="1">
    <citation type="submission" date="2018-08" db="EMBL/GenBank/DDBJ databases">
        <title>Aphanomyces genome sequencing and annotation.</title>
        <authorList>
            <person name="Minardi D."/>
            <person name="Oidtmann B."/>
            <person name="Van Der Giezen M."/>
            <person name="Studholme D.J."/>
        </authorList>
    </citation>
    <scope>NUCLEOTIDE SEQUENCE [LARGE SCALE GENOMIC DNA]</scope>
    <source>
        <strain evidence="3 4">NJM0002</strain>
    </source>
</reference>
<dbReference type="PANTHER" id="PTHR40515:SF1">
    <property type="entry name" value="CILIA- AND FLAGELLA-ASSOCIATED PROTEIN 157"/>
    <property type="match status" value="1"/>
</dbReference>
<protein>
    <submittedName>
        <fullName evidence="3">Uncharacterized protein</fullName>
    </submittedName>
</protein>
<keyword evidence="1" id="KW-0175">Coiled coil</keyword>
<proteinExistence type="predicted"/>
<feature type="region of interest" description="Disordered" evidence="2">
    <location>
        <begin position="305"/>
        <end position="325"/>
    </location>
</feature>
<keyword evidence="4" id="KW-1185">Reference proteome</keyword>
<dbReference type="AlphaFoldDB" id="A0A3R6Y978"/>
<evidence type="ECO:0000256" key="1">
    <source>
        <dbReference type="SAM" id="Coils"/>
    </source>
</evidence>
<dbReference type="EMBL" id="QUSY01000376">
    <property type="protein sequence ID" value="RHY29930.1"/>
    <property type="molecule type" value="Genomic_DNA"/>
</dbReference>